<gene>
    <name evidence="1" type="ORF">CJ204_10825</name>
</gene>
<evidence type="ECO:0008006" key="3">
    <source>
        <dbReference type="Google" id="ProtNLM"/>
    </source>
</evidence>
<proteinExistence type="predicted"/>
<dbReference type="Proteomes" id="UP000235363">
    <property type="component" value="Unassembled WGS sequence"/>
</dbReference>
<protein>
    <recommendedName>
        <fullName evidence="3">DUF559 domain-containing protein</fullName>
    </recommendedName>
</protein>
<comment type="caution">
    <text evidence="1">The sequence shown here is derived from an EMBL/GenBank/DDBJ whole genome shotgun (WGS) entry which is preliminary data.</text>
</comment>
<dbReference type="STRING" id="1725.WU86_06915"/>
<dbReference type="AlphaFoldDB" id="A0A2N6SWK6"/>
<accession>A0A2N6SWK6</accession>
<dbReference type="InterPro" id="IPR011335">
    <property type="entry name" value="Restrct_endonuc-II-like"/>
</dbReference>
<name>A0A2N6SWK6_9CORY</name>
<organism evidence="1 2">
    <name type="scientific">Corynebacterium xerosis</name>
    <dbReference type="NCBI Taxonomy" id="1725"/>
    <lineage>
        <taxon>Bacteria</taxon>
        <taxon>Bacillati</taxon>
        <taxon>Actinomycetota</taxon>
        <taxon>Actinomycetes</taxon>
        <taxon>Mycobacteriales</taxon>
        <taxon>Corynebacteriaceae</taxon>
        <taxon>Corynebacterium</taxon>
    </lineage>
</organism>
<dbReference type="EMBL" id="PNHF01000028">
    <property type="protein sequence ID" value="PMC61450.1"/>
    <property type="molecule type" value="Genomic_DNA"/>
</dbReference>
<evidence type="ECO:0000313" key="1">
    <source>
        <dbReference type="EMBL" id="PMC61450.1"/>
    </source>
</evidence>
<sequence>MRFKDTRLPIGPLNREELFARHGIRGAELHSNYVRLRDGRFVRADMARDMGVLVNQAVARFPDGVIGFWGAAHMYGHPWMPWDALPTVFAGKPRTIPVDAIGFRRHLDGESVVGKHGPPQFAVAHDRLPDRSIIVVNGVQCTSPLRTAFDLARIRSFPEAVAAVDGMCAVMPGLIHRIRDAASTTDRSIRDLVRFREVANLASSRAESPWESRTRVLMHQIGLPDLVAQHSVQIVIDGRTYTVRMDLASIRAKTGVEFMGKHHKYEQNRRWDELRAAGLARQGWKLLSVEARDVTTRWRATSKTVRDTIMERIAALESDPTRS</sequence>
<evidence type="ECO:0000313" key="2">
    <source>
        <dbReference type="Proteomes" id="UP000235363"/>
    </source>
</evidence>
<dbReference type="SUPFAM" id="SSF52980">
    <property type="entry name" value="Restriction endonuclease-like"/>
    <property type="match status" value="1"/>
</dbReference>
<reference evidence="1 2" key="1">
    <citation type="submission" date="2017-09" db="EMBL/GenBank/DDBJ databases">
        <title>Bacterial strain isolated from the female urinary microbiota.</title>
        <authorList>
            <person name="Thomas-White K."/>
            <person name="Kumar N."/>
            <person name="Forster S."/>
            <person name="Putonti C."/>
            <person name="Lawley T."/>
            <person name="Wolfe A.J."/>
        </authorList>
    </citation>
    <scope>NUCLEOTIDE SEQUENCE [LARGE SCALE GENOMIC DNA]</scope>
    <source>
        <strain evidence="1 2">UMB0908</strain>
    </source>
</reference>